<evidence type="ECO:0000256" key="1">
    <source>
        <dbReference type="SAM" id="SignalP"/>
    </source>
</evidence>
<evidence type="ECO:0000313" key="4">
    <source>
        <dbReference type="Proteomes" id="UP000013063"/>
    </source>
</evidence>
<comment type="caution">
    <text evidence="3">The sequence shown here is derived from an EMBL/GenBank/DDBJ whole genome shotgun (WGS) entry which is preliminary data.</text>
</comment>
<dbReference type="InterPro" id="IPR013830">
    <property type="entry name" value="SGNH_hydro"/>
</dbReference>
<dbReference type="Pfam" id="PF13472">
    <property type="entry name" value="Lipase_GDSL_2"/>
    <property type="match status" value="1"/>
</dbReference>
<dbReference type="OrthoDB" id="9786188at2"/>
<keyword evidence="4" id="KW-1185">Reference proteome</keyword>
<evidence type="ECO:0000259" key="2">
    <source>
        <dbReference type="Pfam" id="PF13472"/>
    </source>
</evidence>
<protein>
    <submittedName>
        <fullName evidence="3">Lysophospholipase L1-like esterase</fullName>
    </submittedName>
</protein>
<accession>R0EFE1</accession>
<dbReference type="RefSeq" id="WP_004622359.1">
    <property type="nucleotide sequence ID" value="NZ_APMP01000026.1"/>
</dbReference>
<dbReference type="CDD" id="cd01822">
    <property type="entry name" value="Lysophospholipase_L1_like"/>
    <property type="match status" value="1"/>
</dbReference>
<dbReference type="PATRIC" id="fig|1292034.3.peg.3301"/>
<organism evidence="3 4">
    <name type="scientific">Caulobacter vibrioides OR37</name>
    <dbReference type="NCBI Taxonomy" id="1292034"/>
    <lineage>
        <taxon>Bacteria</taxon>
        <taxon>Pseudomonadati</taxon>
        <taxon>Pseudomonadota</taxon>
        <taxon>Alphaproteobacteria</taxon>
        <taxon>Caulobacterales</taxon>
        <taxon>Caulobacteraceae</taxon>
        <taxon>Caulobacter</taxon>
    </lineage>
</organism>
<dbReference type="Gene3D" id="3.40.50.1110">
    <property type="entry name" value="SGNH hydrolase"/>
    <property type="match status" value="1"/>
</dbReference>
<dbReference type="AlphaFoldDB" id="R0EFE1"/>
<dbReference type="InterPro" id="IPR051532">
    <property type="entry name" value="Ester_Hydrolysis_Enzymes"/>
</dbReference>
<dbReference type="GO" id="GO:0004622">
    <property type="term" value="F:phosphatidylcholine lysophospholipase activity"/>
    <property type="evidence" value="ECO:0007669"/>
    <property type="project" value="TreeGrafter"/>
</dbReference>
<dbReference type="PANTHER" id="PTHR30383:SF24">
    <property type="entry name" value="THIOESTERASE 1_PROTEASE 1_LYSOPHOSPHOLIPASE L1"/>
    <property type="match status" value="1"/>
</dbReference>
<dbReference type="Proteomes" id="UP000013063">
    <property type="component" value="Unassembled WGS sequence"/>
</dbReference>
<dbReference type="EMBL" id="APMP01000026">
    <property type="protein sequence ID" value="ENZ80749.1"/>
    <property type="molecule type" value="Genomic_DNA"/>
</dbReference>
<feature type="signal peptide" evidence="1">
    <location>
        <begin position="1"/>
        <end position="29"/>
    </location>
</feature>
<dbReference type="eggNOG" id="COG2755">
    <property type="taxonomic scope" value="Bacteria"/>
</dbReference>
<dbReference type="PANTHER" id="PTHR30383">
    <property type="entry name" value="THIOESTERASE 1/PROTEASE 1/LYSOPHOSPHOLIPASE L1"/>
    <property type="match status" value="1"/>
</dbReference>
<sequence precursor="true">MVKFLATTINRRYLMGGLLGLGAPGAASAAARGKPPSPPLVTLLGDSITAGLGVAEGLALPARLQSALDQLRVRARVFGFGVMGDTTLGGLARVERVPVGTSVCVVALGGNDLLQGADPAWTRANLRAIVQRLKARGIRVVLAGVRAPALLGVDYARRFSQIYPQLAQEEGVFLEPDFFTGVIGVARYMQGDGIHPNAEGARIIADRLAPVVARALSA</sequence>
<gene>
    <name evidence="3" type="ORF">OR37_03329</name>
</gene>
<feature type="domain" description="SGNH hydrolase-type esterase" evidence="2">
    <location>
        <begin position="43"/>
        <end position="203"/>
    </location>
</feature>
<evidence type="ECO:0000313" key="3">
    <source>
        <dbReference type="EMBL" id="ENZ80749.1"/>
    </source>
</evidence>
<dbReference type="SUPFAM" id="SSF52266">
    <property type="entry name" value="SGNH hydrolase"/>
    <property type="match status" value="1"/>
</dbReference>
<feature type="chain" id="PRO_5004348706" evidence="1">
    <location>
        <begin position="30"/>
        <end position="218"/>
    </location>
</feature>
<reference evidence="3 4" key="1">
    <citation type="journal article" date="2013" name="Genome Announc.">
        <title>Draft Genome Sequence for Caulobacter sp. Strain OR37, a Bacterium Tolerant to Heavy Metals.</title>
        <authorList>
            <person name="Utturkar S.M."/>
            <person name="Bollmann A."/>
            <person name="Brzoska R.M."/>
            <person name="Klingeman D.M."/>
            <person name="Epstein S.E."/>
            <person name="Palumbo A.V."/>
            <person name="Brown S.D."/>
        </authorList>
    </citation>
    <scope>NUCLEOTIDE SEQUENCE [LARGE SCALE GENOMIC DNA]</scope>
    <source>
        <strain evidence="3 4">OR37</strain>
    </source>
</reference>
<proteinExistence type="predicted"/>
<dbReference type="InterPro" id="IPR036514">
    <property type="entry name" value="SGNH_hydro_sf"/>
</dbReference>
<name>R0EFE1_CAUVI</name>
<keyword evidence="1" id="KW-0732">Signal</keyword>
<dbReference type="STRING" id="1292034.OR37_03329"/>